<organism evidence="2 3">
    <name type="scientific">Pseudidiomarina halophila</name>
    <dbReference type="NCBI Taxonomy" id="1449799"/>
    <lineage>
        <taxon>Bacteria</taxon>
        <taxon>Pseudomonadati</taxon>
        <taxon>Pseudomonadota</taxon>
        <taxon>Gammaproteobacteria</taxon>
        <taxon>Alteromonadales</taxon>
        <taxon>Idiomarinaceae</taxon>
        <taxon>Pseudidiomarina</taxon>
    </lineage>
</organism>
<keyword evidence="1" id="KW-0732">Signal</keyword>
<dbReference type="Proteomes" id="UP000287198">
    <property type="component" value="Unassembled WGS sequence"/>
</dbReference>
<feature type="signal peptide" evidence="1">
    <location>
        <begin position="1"/>
        <end position="22"/>
    </location>
</feature>
<protein>
    <submittedName>
        <fullName evidence="2">Uncharacterized protein</fullName>
    </submittedName>
</protein>
<evidence type="ECO:0000313" key="3">
    <source>
        <dbReference type="Proteomes" id="UP000287198"/>
    </source>
</evidence>
<proteinExistence type="predicted"/>
<sequence>MLPIVVLMLTLMALVWSYTAMPAATQDQEREDYKHYQDMLVFWQKAIITYSFQYGRVPLSTSILAATYDLQLPGVSADSGDVNVSGYGLMQSEFELDIHGLPEPALTRLSTEYSPHMRIGYFDNLIISVLRPDDWDFSANFLPRFADFTDRLQTDLDLSNHNIKGIRRIRADVHAEELKMSSYVTVIQLRASSAMSGRLVADEAFIAEQDFVSVLQQFEQLEQQMSACLGVGGGCNN</sequence>
<feature type="chain" id="PRO_5019488553" evidence="1">
    <location>
        <begin position="23"/>
        <end position="237"/>
    </location>
</feature>
<comment type="caution">
    <text evidence="2">The sequence shown here is derived from an EMBL/GenBank/DDBJ whole genome shotgun (WGS) entry which is preliminary data.</text>
</comment>
<reference evidence="3" key="1">
    <citation type="journal article" date="2018" name="Front. Microbiol.">
        <title>Genome-Based Analysis Reveals the Taxonomy and Diversity of the Family Idiomarinaceae.</title>
        <authorList>
            <person name="Liu Y."/>
            <person name="Lai Q."/>
            <person name="Shao Z."/>
        </authorList>
    </citation>
    <scope>NUCLEOTIDE SEQUENCE [LARGE SCALE GENOMIC DNA]</scope>
    <source>
        <strain evidence="3">BH195</strain>
    </source>
</reference>
<accession>A0A432XRP1</accession>
<keyword evidence="3" id="KW-1185">Reference proteome</keyword>
<dbReference type="AlphaFoldDB" id="A0A432XRP1"/>
<dbReference type="EMBL" id="PIPW01000005">
    <property type="protein sequence ID" value="RUO51378.1"/>
    <property type="molecule type" value="Genomic_DNA"/>
</dbReference>
<name>A0A432XRP1_9GAMM</name>
<dbReference type="RefSeq" id="WP_126764549.1">
    <property type="nucleotide sequence ID" value="NZ_JBHLTZ010000002.1"/>
</dbReference>
<evidence type="ECO:0000313" key="2">
    <source>
        <dbReference type="EMBL" id="RUO51378.1"/>
    </source>
</evidence>
<gene>
    <name evidence="2" type="ORF">CWI69_11875</name>
</gene>
<evidence type="ECO:0000256" key="1">
    <source>
        <dbReference type="SAM" id="SignalP"/>
    </source>
</evidence>